<dbReference type="EMBL" id="JARAOO010000010">
    <property type="protein sequence ID" value="KAJ7953521.1"/>
    <property type="molecule type" value="Genomic_DNA"/>
</dbReference>
<accession>A0AAD7LA09</accession>
<evidence type="ECO:0000313" key="2">
    <source>
        <dbReference type="EMBL" id="KAJ7953521.1"/>
    </source>
</evidence>
<proteinExistence type="predicted"/>
<dbReference type="KEGG" id="qsa:O6P43_025214"/>
<dbReference type="AlphaFoldDB" id="A0AAD7LA09"/>
<evidence type="ECO:0000256" key="1">
    <source>
        <dbReference type="SAM" id="Coils"/>
    </source>
</evidence>
<protein>
    <submittedName>
        <fullName evidence="2">Basic helix-loop-helix (BHLH) DNA-binding superfamily protein</fullName>
    </submittedName>
</protein>
<gene>
    <name evidence="2" type="ORF">O6P43_025214</name>
</gene>
<evidence type="ECO:0000313" key="3">
    <source>
        <dbReference type="Proteomes" id="UP001163823"/>
    </source>
</evidence>
<organism evidence="2 3">
    <name type="scientific">Quillaja saponaria</name>
    <name type="common">Soap bark tree</name>
    <dbReference type="NCBI Taxonomy" id="32244"/>
    <lineage>
        <taxon>Eukaryota</taxon>
        <taxon>Viridiplantae</taxon>
        <taxon>Streptophyta</taxon>
        <taxon>Embryophyta</taxon>
        <taxon>Tracheophyta</taxon>
        <taxon>Spermatophyta</taxon>
        <taxon>Magnoliopsida</taxon>
        <taxon>eudicotyledons</taxon>
        <taxon>Gunneridae</taxon>
        <taxon>Pentapetalae</taxon>
        <taxon>rosids</taxon>
        <taxon>fabids</taxon>
        <taxon>Fabales</taxon>
        <taxon>Quillajaceae</taxon>
        <taxon>Quillaja</taxon>
    </lineage>
</organism>
<dbReference type="InterPro" id="IPR040262">
    <property type="entry name" value="At4g38062-like"/>
</dbReference>
<feature type="coiled-coil region" evidence="1">
    <location>
        <begin position="1"/>
        <end position="63"/>
    </location>
</feature>
<feature type="coiled-coil region" evidence="1">
    <location>
        <begin position="165"/>
        <end position="199"/>
    </location>
</feature>
<comment type="caution">
    <text evidence="2">The sequence shown here is derived from an EMBL/GenBank/DDBJ whole genome shotgun (WGS) entry which is preliminary data.</text>
</comment>
<feature type="coiled-coil region" evidence="1">
    <location>
        <begin position="306"/>
        <end position="410"/>
    </location>
</feature>
<keyword evidence="2" id="KW-0238">DNA-binding</keyword>
<keyword evidence="1" id="KW-0175">Coiled coil</keyword>
<dbReference type="GO" id="GO:0003677">
    <property type="term" value="F:DNA binding"/>
    <property type="evidence" value="ECO:0007669"/>
    <property type="project" value="UniProtKB-KW"/>
</dbReference>
<dbReference type="PANTHER" id="PTHR45287:SF4">
    <property type="entry name" value="OS03G0691500 PROTEIN"/>
    <property type="match status" value="1"/>
</dbReference>
<dbReference type="PANTHER" id="PTHR45287">
    <property type="entry name" value="OS03G0691500 PROTEIN"/>
    <property type="match status" value="1"/>
</dbReference>
<keyword evidence="3" id="KW-1185">Reference proteome</keyword>
<reference evidence="2" key="1">
    <citation type="journal article" date="2023" name="Science">
        <title>Elucidation of the pathway for biosynthesis of saponin adjuvants from the soapbark tree.</title>
        <authorList>
            <person name="Reed J."/>
            <person name="Orme A."/>
            <person name="El-Demerdash A."/>
            <person name="Owen C."/>
            <person name="Martin L.B.B."/>
            <person name="Misra R.C."/>
            <person name="Kikuchi S."/>
            <person name="Rejzek M."/>
            <person name="Martin A.C."/>
            <person name="Harkess A."/>
            <person name="Leebens-Mack J."/>
            <person name="Louveau T."/>
            <person name="Stephenson M.J."/>
            <person name="Osbourn A."/>
        </authorList>
    </citation>
    <scope>NUCLEOTIDE SEQUENCE</scope>
    <source>
        <strain evidence="2">S10</strain>
    </source>
</reference>
<feature type="coiled-coil region" evidence="1">
    <location>
        <begin position="784"/>
        <end position="811"/>
    </location>
</feature>
<dbReference type="Proteomes" id="UP001163823">
    <property type="component" value="Chromosome 10"/>
</dbReference>
<feature type="coiled-coil region" evidence="1">
    <location>
        <begin position="625"/>
        <end position="693"/>
    </location>
</feature>
<name>A0AAD7LA09_QUISA</name>
<sequence length="953" mass="110933">MEKIYEELDEAKAEIEKLAGELKRKEELSECLKKSHNKQSNEIQEAKLKIEKLGEELYQKAEETIEVKQMYEDLKCSFYEKESIIKRLCAANDKLRVDCDEKSKIWEDEKRGLVLALNEVNEKARDREQQLHTCREEIESLKGCLTVSKKKWVEADRKVKSFKEVRERDNICMKLEEENRKVEDQLKWKKEQFKHLEEAHGKLGDQFRSSKKEWEVEKALLLDELCSLQMKLDSEIRISADLQSQLKMSNQALSHEESRRKYLEVQVSDFKTQFEHASTEQHDMKLQVDCLISQRDKDIADLRHSMQSKETYYKELEYQNAKLEQENQDLRVSIKELQEAQIQQAVSSTSLSKLRNQLRSLEQMYRNCTLTFKAREAEWSPQLAKLKADLNDYRSLLKSKTEAMDELKVELESSYSLNMQLKLQNEEMAMILMVLNMGIAEAQLKLANDKNELDLCSKEREEEFSQIMKQLEMKNAALFSANTDINKEHVEATCFMRKVESLDFTEEQKLLVQIELDSCKEMLEESNRCQLFLKDKVPQLGSDSPEKLREVSDALERASIELAERICEGNELELELLIWKSIAERLQKDLEENHLVRKELETSLLEQVDVGETSKREKDGLIHMLEEKDKIMDNLQQQVVLLEEELKLRDAEASGPSITISPKSDKLRFLQITREKNKILEKLQKEVAWLEQESIRREFKSAVIAQISKENTLGHEKENLIQLVDGKNLRIADLMQQLKSLEQKFNTSLVSLSSQLAEKQAEIDLVFEAWGKISAAEILAVVEIEEKKLMIEELEGDINDIQHKLKLQEEAWCHSERHVLEVETKLEAKRLEWEDLTKQMGTKLTNSDAMLYKLRIENRNLLEDVTKLSSERENLLSFVVELGDKICECSTSDTLLIDMLGSLVESFETNCPGMELKSDDVFLVKENVNTHSPPATKKFDVISDARSPFRVLN</sequence>